<sequence length="592" mass="66952">MFPAVSKTPTAFKISRGDAAGTGRERGAILGSSGPSRGAFNTSGDYQWLLETALISVCFFLYAGQPAPDVNESHYLTKAKHFWDATYCPGDLFLGSAFSHWLFYVCFGWLTKFMSLTAFAWTGRILTWTLMAFAWQRLSQAIVPLKFMSVLSALFFLLLNDKFHLAGEWVVGGFEAKGIAYFFVIYALSFLVRGNWKYVWPLLGAASAFHVLVGGWAVLACMFASIVVQVRRSSTESTRLDYWKSQAGHWWLPLMIGGVLALPGILPPLIADAGASAEAKQLAAEVYVGQRISHHLNFAAFPTWHVARFGTLVLFWGLLYLWLKNRLMLNPVIFHRKLEPLQDFATGALLISFCGLLLSGLADTGSTFCAGLLKFYWFRLADFAVPATISLASCFVIAFWLERENDIFRRISSVIFTVCIFLAAGLLFLERHQTQIPFADVRSLPQYPENDQRFRESWKNWVKVCQWVESSTPADAVFLTPYQQQTFKWYALRTEVVSWKDIPQDAESIVQWHQRLKEIQDPQQRSTLGLLMYTDDRLAALAEKFEADFLVLPQAVYDLACNDPEIGKPRFPCVYPEEGERATWVVLKLQLP</sequence>
<dbReference type="InterPro" id="IPR046477">
    <property type="entry name" value="DUF6798"/>
</dbReference>
<dbReference type="OrthoDB" id="229702at2"/>
<evidence type="ECO:0000256" key="1">
    <source>
        <dbReference type="SAM" id="Phobius"/>
    </source>
</evidence>
<dbReference type="STRING" id="980251.GCA_001642875_02717"/>
<keyword evidence="1" id="KW-0472">Membrane</keyword>
<feature type="transmembrane region" description="Helical" evidence="1">
    <location>
        <begin position="141"/>
        <end position="159"/>
    </location>
</feature>
<feature type="transmembrane region" description="Helical" evidence="1">
    <location>
        <begin position="208"/>
        <end position="230"/>
    </location>
</feature>
<feature type="domain" description="DUF6798" evidence="2">
    <location>
        <begin position="460"/>
        <end position="519"/>
    </location>
</feature>
<dbReference type="RefSeq" id="WP_075082055.1">
    <property type="nucleotide sequence ID" value="NZ_CP042912.1"/>
</dbReference>
<evidence type="ECO:0000313" key="4">
    <source>
        <dbReference type="Proteomes" id="UP000322214"/>
    </source>
</evidence>
<keyword evidence="1" id="KW-1133">Transmembrane helix</keyword>
<keyword evidence="4" id="KW-1185">Reference proteome</keyword>
<feature type="transmembrane region" description="Helical" evidence="1">
    <location>
        <begin position="413"/>
        <end position="429"/>
    </location>
</feature>
<accession>A0A5B9PAR0</accession>
<feature type="transmembrane region" description="Helical" evidence="1">
    <location>
        <begin position="344"/>
        <end position="377"/>
    </location>
</feature>
<proteinExistence type="predicted"/>
<keyword evidence="1" id="KW-0812">Transmembrane</keyword>
<feature type="transmembrane region" description="Helical" evidence="1">
    <location>
        <begin position="179"/>
        <end position="196"/>
    </location>
</feature>
<feature type="transmembrane region" description="Helical" evidence="1">
    <location>
        <begin position="101"/>
        <end position="121"/>
    </location>
</feature>
<dbReference type="Proteomes" id="UP000322214">
    <property type="component" value="Chromosome"/>
</dbReference>
<evidence type="ECO:0000313" key="3">
    <source>
        <dbReference type="EMBL" id="QEG23458.1"/>
    </source>
</evidence>
<dbReference type="AlphaFoldDB" id="A0A5B9PAR0"/>
<dbReference type="KEGG" id="mff:MFFC18_33570"/>
<feature type="transmembrane region" description="Helical" evidence="1">
    <location>
        <begin position="383"/>
        <end position="401"/>
    </location>
</feature>
<reference evidence="3 4" key="1">
    <citation type="submission" date="2019-08" db="EMBL/GenBank/DDBJ databases">
        <title>Deep-cultivation of Planctomycetes and their phenomic and genomic characterization uncovers novel biology.</title>
        <authorList>
            <person name="Wiegand S."/>
            <person name="Jogler M."/>
            <person name="Boedeker C."/>
            <person name="Pinto D."/>
            <person name="Vollmers J."/>
            <person name="Rivas-Marin E."/>
            <person name="Kohn T."/>
            <person name="Peeters S.H."/>
            <person name="Heuer A."/>
            <person name="Rast P."/>
            <person name="Oberbeckmann S."/>
            <person name="Bunk B."/>
            <person name="Jeske O."/>
            <person name="Meyerdierks A."/>
            <person name="Storesund J.E."/>
            <person name="Kallscheuer N."/>
            <person name="Luecker S."/>
            <person name="Lage O.M."/>
            <person name="Pohl T."/>
            <person name="Merkel B.J."/>
            <person name="Hornburger P."/>
            <person name="Mueller R.-W."/>
            <person name="Bruemmer F."/>
            <person name="Labrenz M."/>
            <person name="Spormann A.M."/>
            <person name="Op den Camp H."/>
            <person name="Overmann J."/>
            <person name="Amann R."/>
            <person name="Jetten M.S.M."/>
            <person name="Mascher T."/>
            <person name="Medema M.H."/>
            <person name="Devos D.P."/>
            <person name="Kaster A.-K."/>
            <person name="Ovreas L."/>
            <person name="Rohde M."/>
            <person name="Galperin M.Y."/>
            <person name="Jogler C."/>
        </authorList>
    </citation>
    <scope>NUCLEOTIDE SEQUENCE [LARGE SCALE GENOMIC DNA]</scope>
    <source>
        <strain evidence="3 4">FC18</strain>
    </source>
</reference>
<feature type="transmembrane region" description="Helical" evidence="1">
    <location>
        <begin position="306"/>
        <end position="323"/>
    </location>
</feature>
<feature type="transmembrane region" description="Helical" evidence="1">
    <location>
        <begin position="250"/>
        <end position="270"/>
    </location>
</feature>
<gene>
    <name evidence="3" type="ORF">MFFC18_33570</name>
</gene>
<organism evidence="3 4">
    <name type="scientific">Mariniblastus fucicola</name>
    <dbReference type="NCBI Taxonomy" id="980251"/>
    <lineage>
        <taxon>Bacteria</taxon>
        <taxon>Pseudomonadati</taxon>
        <taxon>Planctomycetota</taxon>
        <taxon>Planctomycetia</taxon>
        <taxon>Pirellulales</taxon>
        <taxon>Pirellulaceae</taxon>
        <taxon>Mariniblastus</taxon>
    </lineage>
</organism>
<protein>
    <recommendedName>
        <fullName evidence="2">DUF6798 domain-containing protein</fullName>
    </recommendedName>
</protein>
<evidence type="ECO:0000259" key="2">
    <source>
        <dbReference type="Pfam" id="PF20604"/>
    </source>
</evidence>
<name>A0A5B9PAR0_9BACT</name>
<dbReference type="Pfam" id="PF20604">
    <property type="entry name" value="DUF6798"/>
    <property type="match status" value="1"/>
</dbReference>
<dbReference type="EMBL" id="CP042912">
    <property type="protein sequence ID" value="QEG23458.1"/>
    <property type="molecule type" value="Genomic_DNA"/>
</dbReference>